<dbReference type="EMBL" id="CP117417">
    <property type="protein sequence ID" value="WCT78353.1"/>
    <property type="molecule type" value="Genomic_DNA"/>
</dbReference>
<name>A0ABY7TZD4_9SPHN</name>
<protein>
    <submittedName>
        <fullName evidence="2">Proline dehydrogenase</fullName>
    </submittedName>
</protein>
<keyword evidence="1" id="KW-0560">Oxidoreductase</keyword>
<dbReference type="Proteomes" id="UP001218231">
    <property type="component" value="Chromosome"/>
</dbReference>
<proteinExistence type="predicted"/>
<accession>A0ABY7TZD4</accession>
<organism evidence="2 3">
    <name type="scientific">Novosphingobium humi</name>
    <dbReference type="NCBI Taxonomy" id="2282397"/>
    <lineage>
        <taxon>Bacteria</taxon>
        <taxon>Pseudomonadati</taxon>
        <taxon>Pseudomonadota</taxon>
        <taxon>Alphaproteobacteria</taxon>
        <taxon>Sphingomonadales</taxon>
        <taxon>Sphingomonadaceae</taxon>
        <taxon>Novosphingobium</taxon>
    </lineage>
</organism>
<dbReference type="Gene3D" id="3.20.20.220">
    <property type="match status" value="1"/>
</dbReference>
<gene>
    <name evidence="2" type="ORF">PQ457_05115</name>
</gene>
<dbReference type="RefSeq" id="WP_273618682.1">
    <property type="nucleotide sequence ID" value="NZ_CP117417.1"/>
</dbReference>
<keyword evidence="3" id="KW-1185">Reference proteome</keyword>
<evidence type="ECO:0000256" key="1">
    <source>
        <dbReference type="ARBA" id="ARBA00023002"/>
    </source>
</evidence>
<evidence type="ECO:0000313" key="2">
    <source>
        <dbReference type="EMBL" id="WCT78353.1"/>
    </source>
</evidence>
<reference evidence="2 3" key="1">
    <citation type="submission" date="2023-02" db="EMBL/GenBank/DDBJ databases">
        <title>Genome sequence of Novosphingobium humi KACC 19094.</title>
        <authorList>
            <person name="Kim S."/>
            <person name="Heo J."/>
            <person name="Kwon S.-W."/>
        </authorList>
    </citation>
    <scope>NUCLEOTIDE SEQUENCE [LARGE SCALE GENOMIC DNA]</scope>
    <source>
        <strain evidence="2 3">KACC 19094</strain>
    </source>
</reference>
<dbReference type="InterPro" id="IPR029041">
    <property type="entry name" value="FAD-linked_oxidoreductase-like"/>
</dbReference>
<dbReference type="SUPFAM" id="SSF51730">
    <property type="entry name" value="FAD-linked oxidoreductase"/>
    <property type="match status" value="1"/>
</dbReference>
<sequence>MSLWAALRDLRYALPGWLGARLPSPDVAALARALARKGLLLSYGYFGGDGDGPDQVEAANLSLCAAMGGSAALLAVKAPQLGFDVARLRRIAQGGLPIVLDAHAPALADATHAAMADLSAQGFDVGCAIPARWARSVADAARFADAPLRLRLVKGEWADPAADDPSRYLALAQGLAGRAAPVAVATHDPALAGRALEALLRGGTPCELEQLRGLPRARTMDMARDLGVNVRVYLPFGPGWWPYAIDKALARPYLPVWYMRDLLRV</sequence>
<evidence type="ECO:0000313" key="3">
    <source>
        <dbReference type="Proteomes" id="UP001218231"/>
    </source>
</evidence>